<dbReference type="Proteomes" id="UP000066737">
    <property type="component" value="Chromosome I"/>
</dbReference>
<dbReference type="STRING" id="1407499.HHUB_1943"/>
<dbReference type="Pfam" id="PF26264">
    <property type="entry name" value="Halo_Hfq_like"/>
    <property type="match status" value="1"/>
</dbReference>
<evidence type="ECO:0000313" key="1">
    <source>
        <dbReference type="EMBL" id="CQH53256.1"/>
    </source>
</evidence>
<dbReference type="KEGG" id="hhb:Hhub_1943"/>
<protein>
    <submittedName>
        <fullName evidence="1">Uncharacterized protein</fullName>
    </submittedName>
</protein>
<organism evidence="1 2">
    <name type="scientific">Halobacterium hubeiense</name>
    <dbReference type="NCBI Taxonomy" id="1407499"/>
    <lineage>
        <taxon>Archaea</taxon>
        <taxon>Methanobacteriati</taxon>
        <taxon>Methanobacteriota</taxon>
        <taxon>Stenosarchaea group</taxon>
        <taxon>Halobacteria</taxon>
        <taxon>Halobacteriales</taxon>
        <taxon>Halobacteriaceae</taxon>
        <taxon>Halobacterium</taxon>
    </lineage>
</organism>
<proteinExistence type="predicted"/>
<dbReference type="EMBL" id="LN831302">
    <property type="protein sequence ID" value="CQH53256.1"/>
    <property type="molecule type" value="Genomic_DNA"/>
</dbReference>
<dbReference type="OrthoDB" id="204633at2157"/>
<dbReference type="AlphaFoldDB" id="A0A0U5AD27"/>
<reference evidence="2" key="1">
    <citation type="journal article" date="2016" name="Environ. Microbiol.">
        <title>The complete genome of a viable archaeum isolated from 123-million-year-old rock salt.</title>
        <authorList>
            <person name="Jaakkola S.T."/>
            <person name="Pfeiffer F."/>
            <person name="Ravantti J.J."/>
            <person name="Guo Q."/>
            <person name="Liu Y."/>
            <person name="Chen X."/>
            <person name="Ma H."/>
            <person name="Yang C."/>
            <person name="Oksanen H.M."/>
            <person name="Bamford D.H."/>
        </authorList>
    </citation>
    <scope>NUCLEOTIDE SEQUENCE</scope>
    <source>
        <strain evidence="2">JI20-1</strain>
    </source>
</reference>
<dbReference type="GeneID" id="26658615"/>
<name>A0A0U5AD27_9EURY</name>
<accession>A0A0U5AD27</accession>
<evidence type="ECO:0000313" key="2">
    <source>
        <dbReference type="Proteomes" id="UP000066737"/>
    </source>
</evidence>
<dbReference type="InterPro" id="IPR058967">
    <property type="entry name" value="Hfq-like"/>
</dbReference>
<gene>
    <name evidence="1" type="ORF">HHUB_1943</name>
</gene>
<sequence>MVVSTTSLWDEFPDDSLREYDDAVVYGDRDGDVVLHEGPARVLPNGWVELPSGRLVSPDAAHHIDPRPGE</sequence>
<keyword evidence="2" id="KW-1185">Reference proteome</keyword>
<dbReference type="RefSeq" id="WP_059056402.1">
    <property type="nucleotide sequence ID" value="NZ_CEML01000002.1"/>
</dbReference>